<dbReference type="PROSITE" id="PS51318">
    <property type="entry name" value="TAT"/>
    <property type="match status" value="1"/>
</dbReference>
<dbReference type="AlphaFoldDB" id="A0AA44DBU9"/>
<accession>A0AA44DBU9</accession>
<evidence type="ECO:0000313" key="1">
    <source>
        <dbReference type="EMBL" id="NKY13993.1"/>
    </source>
</evidence>
<protein>
    <submittedName>
        <fullName evidence="1">Uncharacterized protein</fullName>
    </submittedName>
</protein>
<sequence>MNEMETGTDGGPGRRRPLVAALVATAVLAAGGGTYLAVAQPGGGPADPAR</sequence>
<keyword evidence="2" id="KW-1185">Reference proteome</keyword>
<organism evidence="1 2">
    <name type="scientific">Streptomyces somaliensis (strain ATCC 33201 / DSM 40738 / JCM 12659 / KCTC 9044 / NCTC 11332 / NRRL B-12077 / IP 733)</name>
    <dbReference type="NCBI Taxonomy" id="1134445"/>
    <lineage>
        <taxon>Bacteria</taxon>
        <taxon>Bacillati</taxon>
        <taxon>Actinomycetota</taxon>
        <taxon>Actinomycetes</taxon>
        <taxon>Kitasatosporales</taxon>
        <taxon>Streptomycetaceae</taxon>
        <taxon>Streptomyces</taxon>
    </lineage>
</organism>
<gene>
    <name evidence="1" type="ORF">HGA06_07405</name>
</gene>
<evidence type="ECO:0000313" key="2">
    <source>
        <dbReference type="Proteomes" id="UP000570003"/>
    </source>
</evidence>
<dbReference type="InterPro" id="IPR006311">
    <property type="entry name" value="TAT_signal"/>
</dbReference>
<comment type="caution">
    <text evidence="1">The sequence shown here is derived from an EMBL/GenBank/DDBJ whole genome shotgun (WGS) entry which is preliminary data.</text>
</comment>
<proteinExistence type="predicted"/>
<feature type="non-terminal residue" evidence="1">
    <location>
        <position position="50"/>
    </location>
</feature>
<reference evidence="1 2" key="1">
    <citation type="submission" date="2020-04" db="EMBL/GenBank/DDBJ databases">
        <title>MicrobeNet Type strains.</title>
        <authorList>
            <person name="Nicholson A.C."/>
        </authorList>
    </citation>
    <scope>NUCLEOTIDE SEQUENCE [LARGE SCALE GENOMIC DNA]</scope>
    <source>
        <strain evidence="1 2">DSM 40738</strain>
    </source>
</reference>
<dbReference type="EMBL" id="JAAXOU010000049">
    <property type="protein sequence ID" value="NKY13993.1"/>
    <property type="molecule type" value="Genomic_DNA"/>
</dbReference>
<dbReference type="Proteomes" id="UP000570003">
    <property type="component" value="Unassembled WGS sequence"/>
</dbReference>
<name>A0AA44DBU9_STRE0</name>